<comment type="caution">
    <text evidence="9">The sequence shown here is derived from an EMBL/GenBank/DDBJ whole genome shotgun (WGS) entry which is preliminary data.</text>
</comment>
<name>A0A0A1VR85_MICAE</name>
<evidence type="ECO:0000256" key="2">
    <source>
        <dbReference type="ARBA" id="ARBA00009298"/>
    </source>
</evidence>
<reference evidence="10" key="1">
    <citation type="journal article" date="2015" name="Genome">
        <title>Whole Genome Sequence of the Non-Microcystin-Producing Microcystis aeruginosa Strain NIES-44.</title>
        <authorList>
            <person name="Okano K."/>
            <person name="Miyata N."/>
            <person name="Ozaki Y."/>
        </authorList>
    </citation>
    <scope>NUCLEOTIDE SEQUENCE [LARGE SCALE GENOMIC DNA]</scope>
    <source>
        <strain evidence="10">NIES-44</strain>
    </source>
</reference>
<dbReference type="GO" id="GO:0005886">
    <property type="term" value="C:plasma membrane"/>
    <property type="evidence" value="ECO:0007669"/>
    <property type="project" value="UniProtKB-SubCell"/>
</dbReference>
<comment type="similarity">
    <text evidence="2">Belongs to the MgtC/SapB family.</text>
</comment>
<dbReference type="PANTHER" id="PTHR33778:SF1">
    <property type="entry name" value="MAGNESIUM TRANSPORTER YHID-RELATED"/>
    <property type="match status" value="1"/>
</dbReference>
<accession>A0A0A1VR85</accession>
<feature type="transmembrane region" description="Helical" evidence="7">
    <location>
        <begin position="70"/>
        <end position="90"/>
    </location>
</feature>
<evidence type="ECO:0000256" key="6">
    <source>
        <dbReference type="ARBA" id="ARBA00023136"/>
    </source>
</evidence>
<dbReference type="Proteomes" id="UP000030321">
    <property type="component" value="Unassembled WGS sequence"/>
</dbReference>
<proteinExistence type="inferred from homology"/>
<dbReference type="PANTHER" id="PTHR33778">
    <property type="entry name" value="PROTEIN MGTC"/>
    <property type="match status" value="1"/>
</dbReference>
<comment type="subcellular location">
    <subcellularLocation>
        <location evidence="1">Cell membrane</location>
        <topology evidence="1">Multi-pass membrane protein</topology>
    </subcellularLocation>
</comment>
<dbReference type="InterPro" id="IPR003416">
    <property type="entry name" value="MgtC/SapB/SrpB/YhiD_fam"/>
</dbReference>
<dbReference type="InterPro" id="IPR049177">
    <property type="entry name" value="MgtC_SapB_SrpB_YhiD_N"/>
</dbReference>
<dbReference type="Pfam" id="PF02308">
    <property type="entry name" value="MgtC"/>
    <property type="match status" value="1"/>
</dbReference>
<evidence type="ECO:0000256" key="4">
    <source>
        <dbReference type="ARBA" id="ARBA00022692"/>
    </source>
</evidence>
<organism evidence="9 10">
    <name type="scientific">Microcystis aeruginosa NIES-44</name>
    <dbReference type="NCBI Taxonomy" id="449439"/>
    <lineage>
        <taxon>Bacteria</taxon>
        <taxon>Bacillati</taxon>
        <taxon>Cyanobacteriota</taxon>
        <taxon>Cyanophyceae</taxon>
        <taxon>Oscillatoriophycideae</taxon>
        <taxon>Chroococcales</taxon>
        <taxon>Microcystaceae</taxon>
        <taxon>Microcystis</taxon>
    </lineage>
</organism>
<evidence type="ECO:0000313" key="9">
    <source>
        <dbReference type="EMBL" id="GAL91923.1"/>
    </source>
</evidence>
<evidence type="ECO:0000256" key="5">
    <source>
        <dbReference type="ARBA" id="ARBA00022989"/>
    </source>
</evidence>
<dbReference type="EMBL" id="BBPA01000015">
    <property type="protein sequence ID" value="GAL91923.1"/>
    <property type="molecule type" value="Genomic_DNA"/>
</dbReference>
<protein>
    <submittedName>
        <fullName evidence="9">Mg(2+) transport ATPase protein C</fullName>
    </submittedName>
</protein>
<keyword evidence="5 7" id="KW-1133">Transmembrane helix</keyword>
<dbReference type="RefSeq" id="WP_045357399.1">
    <property type="nucleotide sequence ID" value="NZ_BBPA01000015.1"/>
</dbReference>
<keyword evidence="3" id="KW-1003">Cell membrane</keyword>
<keyword evidence="6 7" id="KW-0472">Membrane</keyword>
<feature type="transmembrane region" description="Helical" evidence="7">
    <location>
        <begin position="40"/>
        <end position="58"/>
    </location>
</feature>
<evidence type="ECO:0000259" key="8">
    <source>
        <dbReference type="Pfam" id="PF02308"/>
    </source>
</evidence>
<gene>
    <name evidence="9" type="ORF">N44_00211</name>
</gene>
<sequence length="178" mass="19130">MFFDSEDWQTIIFRLSMAMAVGCLIGYNRQRGGRPAGLRTFMIVSLGAAMFVMIPLQAEGDVGYASSNALSRTIQGVASGVGFLGAGIILQQSHRELNKIQVKGLTSAATIWLAAGLGAASGCGLWQMVLVGTFFTLCTLSGIKRLKKKQPLAKYIKGRKKISRINQEIDSSDNSASH</sequence>
<evidence type="ECO:0000256" key="3">
    <source>
        <dbReference type="ARBA" id="ARBA00022475"/>
    </source>
</evidence>
<evidence type="ECO:0000256" key="7">
    <source>
        <dbReference type="SAM" id="Phobius"/>
    </source>
</evidence>
<dbReference type="AlphaFoldDB" id="A0A0A1VR85"/>
<dbReference type="PRINTS" id="PR01837">
    <property type="entry name" value="MGTCSAPBPROT"/>
</dbReference>
<feature type="transmembrane region" description="Helical" evidence="7">
    <location>
        <begin position="12"/>
        <end position="28"/>
    </location>
</feature>
<keyword evidence="4 7" id="KW-0812">Transmembrane</keyword>
<evidence type="ECO:0000313" key="10">
    <source>
        <dbReference type="Proteomes" id="UP000030321"/>
    </source>
</evidence>
<evidence type="ECO:0000256" key="1">
    <source>
        <dbReference type="ARBA" id="ARBA00004651"/>
    </source>
</evidence>
<feature type="domain" description="MgtC/SapB/SrpB/YhiD N-terminal" evidence="8">
    <location>
        <begin position="15"/>
        <end position="148"/>
    </location>
</feature>